<evidence type="ECO:0000313" key="2">
    <source>
        <dbReference type="EMBL" id="ALL42179.1"/>
    </source>
</evidence>
<name>A0A189PG54_AERSS</name>
<keyword evidence="1" id="KW-0472">Membrane</keyword>
<keyword evidence="2" id="KW-0614">Plasmid</keyword>
<accession>A0A189PG54</accession>
<proteinExistence type="predicted"/>
<reference evidence="2" key="1">
    <citation type="submission" date="2015-06" db="EMBL/GenBank/DDBJ databases">
        <title>Antimicrobial resistance-carrying plasmid pAsa4 variants found in Aeromonas salmonicida subsp. salmonicida: general architecture, construction blocks and gene elimination.</title>
        <authorList>
            <person name="Tanaka K.H."/>
            <person name="Vincent A.T."/>
            <person name="Trudel M.V."/>
            <person name="Paquet V.E."/>
            <person name="Frenette M."/>
            <person name="Charette S.J."/>
        </authorList>
    </citation>
    <scope>NUCLEOTIDE SEQUENCE</scope>
    <source>
        <strain evidence="2">01-B522</strain>
        <plasmid evidence="2">pAsa4b</plasmid>
    </source>
</reference>
<feature type="transmembrane region" description="Helical" evidence="1">
    <location>
        <begin position="6"/>
        <end position="23"/>
    </location>
</feature>
<dbReference type="Pfam" id="PF14348">
    <property type="entry name" value="DtrJ-like"/>
    <property type="match status" value="1"/>
</dbReference>
<dbReference type="OMA" id="WVEDRIQ"/>
<dbReference type="AlphaFoldDB" id="A0A189PG54"/>
<keyword evidence="1" id="KW-1133">Transmembrane helix</keyword>
<dbReference type="InterPro" id="IPR022266">
    <property type="entry name" value="DtrJ-like"/>
</dbReference>
<feature type="transmembrane region" description="Helical" evidence="1">
    <location>
        <begin position="160"/>
        <end position="180"/>
    </location>
</feature>
<keyword evidence="1" id="KW-0812">Transmembrane</keyword>
<dbReference type="EMBL" id="KT033469">
    <property type="protein sequence ID" value="ALL42179.1"/>
    <property type="molecule type" value="Genomic_DNA"/>
</dbReference>
<dbReference type="RefSeq" id="WP_011899405.1">
    <property type="nucleotide sequence ID" value="NZ_JBANEX010000123.1"/>
</dbReference>
<geneLocation type="plasmid" evidence="2">
    <name>pAsa4b</name>
</geneLocation>
<feature type="transmembrane region" description="Helical" evidence="1">
    <location>
        <begin position="121"/>
        <end position="140"/>
    </location>
</feature>
<sequence>MNKPWLVVVWLLTLELLAILILIPGDWTDRAIKNESVLVKQSLGIEAQDWIHNKATTWYQSSIIDSGFYDGMYKTLIPSEAERARSRGMEGMGKDWFVWVNGRMDAFVNIIYQFYTRAALLLAWAPYMLILFAPAIYDGWMTWKIKRTNFDYASPVLHRYSVRGTMFIMAGLFICFFIPFALDPVVIPLTMMACCVLVGLTVSNFQKRV</sequence>
<feature type="transmembrane region" description="Helical" evidence="1">
    <location>
        <begin position="186"/>
        <end position="205"/>
    </location>
</feature>
<organism evidence="2">
    <name type="scientific">Aeromonas salmonicida subsp. salmonicida</name>
    <dbReference type="NCBI Taxonomy" id="29491"/>
    <lineage>
        <taxon>Bacteria</taxon>
        <taxon>Pseudomonadati</taxon>
        <taxon>Pseudomonadota</taxon>
        <taxon>Gammaproteobacteria</taxon>
        <taxon>Aeromonadales</taxon>
        <taxon>Aeromonadaceae</taxon>
        <taxon>Aeromonas</taxon>
    </lineage>
</organism>
<dbReference type="PATRIC" id="fig|29491.15.peg.168"/>
<evidence type="ECO:0000256" key="1">
    <source>
        <dbReference type="SAM" id="Phobius"/>
    </source>
</evidence>
<protein>
    <submittedName>
        <fullName evidence="2">Conjugal transfer protein</fullName>
    </submittedName>
</protein>